<dbReference type="EMBL" id="BJHX01000001">
    <property type="protein sequence ID" value="GDY60782.1"/>
    <property type="molecule type" value="Genomic_DNA"/>
</dbReference>
<evidence type="ECO:0000256" key="2">
    <source>
        <dbReference type="SAM" id="Phobius"/>
    </source>
</evidence>
<reference evidence="3 6" key="2">
    <citation type="submission" date="2019-04" db="EMBL/GenBank/DDBJ databases">
        <title>Draft genome sequences of Streptomyces avermitilis NBRC 14893.</title>
        <authorList>
            <person name="Komaki H."/>
            <person name="Tamura T."/>
            <person name="Hosoyama A."/>
        </authorList>
    </citation>
    <scope>NUCLEOTIDE SEQUENCE [LARGE SCALE GENOMIC DNA]</scope>
    <source>
        <strain evidence="3 6">NBRC 14893</strain>
    </source>
</reference>
<feature type="compositionally biased region" description="Basic and acidic residues" evidence="1">
    <location>
        <begin position="10"/>
        <end position="27"/>
    </location>
</feature>
<organism evidence="4 5">
    <name type="scientific">Streptomyces avermitilis</name>
    <dbReference type="NCBI Taxonomy" id="33903"/>
    <lineage>
        <taxon>Bacteria</taxon>
        <taxon>Bacillati</taxon>
        <taxon>Actinomycetota</taxon>
        <taxon>Actinomycetes</taxon>
        <taxon>Kitasatosporales</taxon>
        <taxon>Streptomycetaceae</taxon>
        <taxon>Streptomyces</taxon>
    </lineage>
</organism>
<comment type="caution">
    <text evidence="4">The sequence shown here is derived from an EMBL/GenBank/DDBJ whole genome shotgun (WGS) entry which is preliminary data.</text>
</comment>
<evidence type="ECO:0000313" key="3">
    <source>
        <dbReference type="EMBL" id="GDY60782.1"/>
    </source>
</evidence>
<keyword evidence="2" id="KW-0472">Membrane</keyword>
<accession>A0A4D4N3N5</accession>
<protein>
    <submittedName>
        <fullName evidence="4">Uncharacterized protein</fullName>
    </submittedName>
</protein>
<feature type="region of interest" description="Disordered" evidence="1">
    <location>
        <begin position="1"/>
        <end position="27"/>
    </location>
</feature>
<sequence>MSLPLALRKKVGDGNDRDPTHARYRPDRPMTAARVPGLILPLAFLCVLVIGVFWYWRHRGD</sequence>
<dbReference type="EMBL" id="BJHY01000001">
    <property type="protein sequence ID" value="GDY79141.1"/>
    <property type="molecule type" value="Genomic_DNA"/>
</dbReference>
<name>A0A4D4N3N5_STRAX</name>
<dbReference type="Proteomes" id="UP000299211">
    <property type="component" value="Unassembled WGS sequence"/>
</dbReference>
<gene>
    <name evidence="3" type="ORF">SAV14893_001750</name>
    <name evidence="4" type="ORF">SAV31267_086260</name>
</gene>
<feature type="transmembrane region" description="Helical" evidence="2">
    <location>
        <begin position="35"/>
        <end position="56"/>
    </location>
</feature>
<reference evidence="4 5" key="1">
    <citation type="submission" date="2019-04" db="EMBL/GenBank/DDBJ databases">
        <title>Draft genome sequences of Streptomyces avermitilis ATCC 31267.</title>
        <authorList>
            <person name="Komaki H."/>
            <person name="Tamura T."/>
            <person name="Hosoyama A."/>
        </authorList>
    </citation>
    <scope>NUCLEOTIDE SEQUENCE [LARGE SCALE GENOMIC DNA]</scope>
    <source>
        <strain evidence="4 5">ATCC 31267</strain>
    </source>
</reference>
<dbReference type="Proteomes" id="UP000302139">
    <property type="component" value="Unassembled WGS sequence"/>
</dbReference>
<evidence type="ECO:0000313" key="4">
    <source>
        <dbReference type="EMBL" id="GDY79141.1"/>
    </source>
</evidence>
<keyword evidence="2" id="KW-0812">Transmembrane</keyword>
<evidence type="ECO:0000313" key="5">
    <source>
        <dbReference type="Proteomes" id="UP000299211"/>
    </source>
</evidence>
<evidence type="ECO:0000256" key="1">
    <source>
        <dbReference type="SAM" id="MobiDB-lite"/>
    </source>
</evidence>
<evidence type="ECO:0000313" key="6">
    <source>
        <dbReference type="Proteomes" id="UP000302139"/>
    </source>
</evidence>
<keyword evidence="2" id="KW-1133">Transmembrane helix</keyword>
<proteinExistence type="predicted"/>
<dbReference type="AlphaFoldDB" id="A0A4D4N3N5"/>